<organism evidence="1 2">
    <name type="scientific">Cyclobacterium xiamenense</name>
    <dbReference type="NCBI Taxonomy" id="1297121"/>
    <lineage>
        <taxon>Bacteria</taxon>
        <taxon>Pseudomonadati</taxon>
        <taxon>Bacteroidota</taxon>
        <taxon>Cytophagia</taxon>
        <taxon>Cytophagales</taxon>
        <taxon>Cyclobacteriaceae</taxon>
        <taxon>Cyclobacterium</taxon>
    </lineage>
</organism>
<dbReference type="InterPro" id="IPR026265">
    <property type="entry name" value="LptC"/>
</dbReference>
<evidence type="ECO:0000313" key="2">
    <source>
        <dbReference type="Proteomes" id="UP000199403"/>
    </source>
</evidence>
<dbReference type="AlphaFoldDB" id="A0A1H6XTI3"/>
<dbReference type="EMBL" id="FNZH01000003">
    <property type="protein sequence ID" value="SEJ32349.1"/>
    <property type="molecule type" value="Genomic_DNA"/>
</dbReference>
<dbReference type="InterPro" id="IPR010664">
    <property type="entry name" value="LipoPS_assembly_LptC-rel"/>
</dbReference>
<proteinExistence type="predicted"/>
<gene>
    <name evidence="1" type="ORF">SAMN05192553_103249</name>
</gene>
<dbReference type="Pfam" id="PF06835">
    <property type="entry name" value="LptC"/>
    <property type="match status" value="1"/>
</dbReference>
<dbReference type="STRING" id="1416801.SAMN05192553_103249"/>
<accession>A0A1H6XTI3</accession>
<reference evidence="2" key="1">
    <citation type="submission" date="2016-10" db="EMBL/GenBank/DDBJ databases">
        <authorList>
            <person name="Varghese N."/>
            <person name="Submissions S."/>
        </authorList>
    </citation>
    <scope>NUCLEOTIDE SEQUENCE [LARGE SCALE GENOMIC DNA]</scope>
    <source>
        <strain evidence="2">IBRC-M 10761</strain>
    </source>
</reference>
<dbReference type="Proteomes" id="UP000199403">
    <property type="component" value="Unassembled WGS sequence"/>
</dbReference>
<dbReference type="NCBIfam" id="TIGR04409">
    <property type="entry name" value="LptC_YrbK"/>
    <property type="match status" value="1"/>
</dbReference>
<dbReference type="GO" id="GO:0005886">
    <property type="term" value="C:plasma membrane"/>
    <property type="evidence" value="ECO:0007669"/>
    <property type="project" value="InterPro"/>
</dbReference>
<sequence>MNHKSFKINRCGIGGLSEMNWHVVFPKAWMWGILLFGALFSCREDVDKSQLENYEGPYRISHEIELLHSDSALVRTKLMAAKQLEYLNRDTEFPEGIVIHFFDRDGTLSTTIRADRGYYDRKNNLYRGEGDVQVENLKKEQKLSSEELFWDPGKKKIYTEKFVTVEEPDQIIKGTGMEADEGFNEYTFTNVSGEIENAL</sequence>
<protein>
    <submittedName>
        <fullName evidence="1">LPS export ABC transporter protein LptC</fullName>
    </submittedName>
</protein>
<name>A0A1H6XTI3_9BACT</name>
<dbReference type="Gene3D" id="2.60.450.10">
    <property type="entry name" value="Lipopolysaccharide (LPS) transport protein A like domain"/>
    <property type="match status" value="1"/>
</dbReference>
<keyword evidence="2" id="KW-1185">Reference proteome</keyword>
<evidence type="ECO:0000313" key="1">
    <source>
        <dbReference type="EMBL" id="SEJ32349.1"/>
    </source>
</evidence>
<dbReference type="GO" id="GO:0015221">
    <property type="term" value="F:lipopolysaccharide transmembrane transporter activity"/>
    <property type="evidence" value="ECO:0007669"/>
    <property type="project" value="InterPro"/>
</dbReference>